<organism evidence="2">
    <name type="scientific">Arion vulgaris</name>
    <dbReference type="NCBI Taxonomy" id="1028688"/>
    <lineage>
        <taxon>Eukaryota</taxon>
        <taxon>Metazoa</taxon>
        <taxon>Spiralia</taxon>
        <taxon>Lophotrochozoa</taxon>
        <taxon>Mollusca</taxon>
        <taxon>Gastropoda</taxon>
        <taxon>Heterobranchia</taxon>
        <taxon>Euthyneura</taxon>
        <taxon>Panpulmonata</taxon>
        <taxon>Eupulmonata</taxon>
        <taxon>Stylommatophora</taxon>
        <taxon>Helicina</taxon>
        <taxon>Arionoidea</taxon>
        <taxon>Arionidae</taxon>
        <taxon>Arion</taxon>
    </lineage>
</organism>
<accession>A0A0B7ATC8</accession>
<feature type="transmembrane region" description="Helical" evidence="1">
    <location>
        <begin position="32"/>
        <end position="53"/>
    </location>
</feature>
<feature type="non-terminal residue" evidence="2">
    <location>
        <position position="58"/>
    </location>
</feature>
<proteinExistence type="predicted"/>
<evidence type="ECO:0000313" key="2">
    <source>
        <dbReference type="EMBL" id="CEK83862.1"/>
    </source>
</evidence>
<evidence type="ECO:0000256" key="1">
    <source>
        <dbReference type="SAM" id="Phobius"/>
    </source>
</evidence>
<dbReference type="EMBL" id="HACG01036997">
    <property type="protein sequence ID" value="CEK83862.1"/>
    <property type="molecule type" value="Transcribed_RNA"/>
</dbReference>
<keyword evidence="1" id="KW-0812">Transmembrane</keyword>
<gene>
    <name evidence="2" type="primary">ORF139384</name>
</gene>
<keyword evidence="1" id="KW-1133">Transmembrane helix</keyword>
<reference evidence="2" key="1">
    <citation type="submission" date="2014-12" db="EMBL/GenBank/DDBJ databases">
        <title>Insight into the proteome of Arion vulgaris.</title>
        <authorList>
            <person name="Aradska J."/>
            <person name="Bulat T."/>
            <person name="Smidak R."/>
            <person name="Sarate P."/>
            <person name="Gangsoo J."/>
            <person name="Sialana F."/>
            <person name="Bilban M."/>
            <person name="Lubec G."/>
        </authorList>
    </citation>
    <scope>NUCLEOTIDE SEQUENCE</scope>
    <source>
        <tissue evidence="2">Skin</tissue>
    </source>
</reference>
<protein>
    <submittedName>
        <fullName evidence="2">Uncharacterized protein</fullName>
    </submittedName>
</protein>
<keyword evidence="1" id="KW-0472">Membrane</keyword>
<sequence>MQLFDSGVPLFYFLINEYRLVSDFVLTAIKYFFAWCHLSVISSPMHLFHSIFFERSIS</sequence>
<name>A0A0B7ATC8_9EUPU</name>
<dbReference type="AlphaFoldDB" id="A0A0B7ATC8"/>